<dbReference type="EMBL" id="CAJFDH010000005">
    <property type="protein sequence ID" value="CAD5225395.1"/>
    <property type="molecule type" value="Genomic_DNA"/>
</dbReference>
<dbReference type="EMBL" id="CAJFCW020000005">
    <property type="protein sequence ID" value="CAG9120821.1"/>
    <property type="molecule type" value="Genomic_DNA"/>
</dbReference>
<name>A0A811LEB6_9BILA</name>
<sequence>MNTMLIKVLAIVFSTVLFFDTVVALPLVTKFENPDFLAEPILVVKRAEEFELPAPIQGDNFEMNELPRTDRKQFERQQRYLEILRSYLQQPN</sequence>
<reference evidence="1" key="1">
    <citation type="submission" date="2020-09" db="EMBL/GenBank/DDBJ databases">
        <authorList>
            <person name="Kikuchi T."/>
        </authorList>
    </citation>
    <scope>NUCLEOTIDE SEQUENCE</scope>
    <source>
        <strain evidence="1">SH1</strain>
    </source>
</reference>
<comment type="caution">
    <text evidence="1">The sequence shown here is derived from an EMBL/GenBank/DDBJ whole genome shotgun (WGS) entry which is preliminary data.</text>
</comment>
<dbReference type="Proteomes" id="UP000614601">
    <property type="component" value="Unassembled WGS sequence"/>
</dbReference>
<protein>
    <submittedName>
        <fullName evidence="1">Uncharacterized protein</fullName>
    </submittedName>
</protein>
<dbReference type="AlphaFoldDB" id="A0A811LEB6"/>
<gene>
    <name evidence="1" type="ORF">BOKJ2_LOCUS11557</name>
</gene>
<dbReference type="Proteomes" id="UP000783686">
    <property type="component" value="Unassembled WGS sequence"/>
</dbReference>
<accession>A0A811LEB6</accession>
<evidence type="ECO:0000313" key="1">
    <source>
        <dbReference type="EMBL" id="CAD5225395.1"/>
    </source>
</evidence>
<dbReference type="OrthoDB" id="10385662at2759"/>
<proteinExistence type="predicted"/>
<keyword evidence="2" id="KW-1185">Reference proteome</keyword>
<evidence type="ECO:0000313" key="2">
    <source>
        <dbReference type="Proteomes" id="UP000614601"/>
    </source>
</evidence>
<organism evidence="1 2">
    <name type="scientific">Bursaphelenchus okinawaensis</name>
    <dbReference type="NCBI Taxonomy" id="465554"/>
    <lineage>
        <taxon>Eukaryota</taxon>
        <taxon>Metazoa</taxon>
        <taxon>Ecdysozoa</taxon>
        <taxon>Nematoda</taxon>
        <taxon>Chromadorea</taxon>
        <taxon>Rhabditida</taxon>
        <taxon>Tylenchina</taxon>
        <taxon>Tylenchomorpha</taxon>
        <taxon>Aphelenchoidea</taxon>
        <taxon>Aphelenchoididae</taxon>
        <taxon>Bursaphelenchus</taxon>
    </lineage>
</organism>